<dbReference type="InterPro" id="IPR016040">
    <property type="entry name" value="NAD(P)-bd_dom"/>
</dbReference>
<evidence type="ECO:0000313" key="3">
    <source>
        <dbReference type="Proteomes" id="UP000198575"/>
    </source>
</evidence>
<protein>
    <submittedName>
        <fullName evidence="2">NADH dehydrogenase</fullName>
    </submittedName>
</protein>
<sequence length="315" mass="34702">MKPLNIVVLGGTGFVGSHLVPRLHAAGHRITVFSRNREQHRELGVLPRVRVENADVHDAASLTRQLEGADAAINLVGILNERGSDGRGFEKAHVALTETLIAACRKTGVRRLLQMSALRAGDGASHYLRTRFDAETRVRNSGLAWTIFRPSVIFGPGDGLFFRFASLLRLAPVLPLARAEARFAPVYVGDVAEAFTRALAHPYSIGRSYELFGPRVVSLREIVRWTAELSARRCWIIGLPDAFGYLQARIGEWLPGKPISRDNFRSLLVDSVGEKDGLGELGIVSTPMELIVPEMLGADRRQAKLDAFREEHRGA</sequence>
<organism evidence="2 3">
    <name type="scientific">Dokdonella immobilis</name>
    <dbReference type="NCBI Taxonomy" id="578942"/>
    <lineage>
        <taxon>Bacteria</taxon>
        <taxon>Pseudomonadati</taxon>
        <taxon>Pseudomonadota</taxon>
        <taxon>Gammaproteobacteria</taxon>
        <taxon>Lysobacterales</taxon>
        <taxon>Rhodanobacteraceae</taxon>
        <taxon>Dokdonella</taxon>
    </lineage>
</organism>
<gene>
    <name evidence="2" type="ORF">SAMN05216289_1263</name>
</gene>
<name>A0A1I4ZHH3_9GAMM</name>
<dbReference type="OrthoDB" id="9776313at2"/>
<dbReference type="PANTHER" id="PTHR12126:SF11">
    <property type="entry name" value="NADH DEHYDROGENASE [UBIQUINONE] 1 ALPHA SUBCOMPLEX SUBUNIT 9, MITOCHONDRIAL"/>
    <property type="match status" value="1"/>
</dbReference>
<reference evidence="2 3" key="1">
    <citation type="submission" date="2016-10" db="EMBL/GenBank/DDBJ databases">
        <authorList>
            <person name="de Groot N.N."/>
        </authorList>
    </citation>
    <scope>NUCLEOTIDE SEQUENCE [LARGE SCALE GENOMIC DNA]</scope>
    <source>
        <strain evidence="2 3">CGMCC 1.7659</strain>
    </source>
</reference>
<dbReference type="PANTHER" id="PTHR12126">
    <property type="entry name" value="NADH-UBIQUINONE OXIDOREDUCTASE 39 KDA SUBUNIT-RELATED"/>
    <property type="match status" value="1"/>
</dbReference>
<dbReference type="Proteomes" id="UP000198575">
    <property type="component" value="Unassembled WGS sequence"/>
</dbReference>
<dbReference type="SUPFAM" id="SSF51735">
    <property type="entry name" value="NAD(P)-binding Rossmann-fold domains"/>
    <property type="match status" value="1"/>
</dbReference>
<keyword evidence="3" id="KW-1185">Reference proteome</keyword>
<dbReference type="GO" id="GO:0044877">
    <property type="term" value="F:protein-containing complex binding"/>
    <property type="evidence" value="ECO:0007669"/>
    <property type="project" value="TreeGrafter"/>
</dbReference>
<evidence type="ECO:0000313" key="2">
    <source>
        <dbReference type="EMBL" id="SFN49714.1"/>
    </source>
</evidence>
<dbReference type="Pfam" id="PF13460">
    <property type="entry name" value="NAD_binding_10"/>
    <property type="match status" value="1"/>
</dbReference>
<dbReference type="STRING" id="578942.SAMN05216289_1263"/>
<accession>A0A1I4ZHH3</accession>
<dbReference type="RefSeq" id="WP_092409436.1">
    <property type="nucleotide sequence ID" value="NZ_FOVF01000026.1"/>
</dbReference>
<dbReference type="Gene3D" id="3.40.50.720">
    <property type="entry name" value="NAD(P)-binding Rossmann-like Domain"/>
    <property type="match status" value="1"/>
</dbReference>
<dbReference type="CDD" id="cd05271">
    <property type="entry name" value="NDUFA9_like_SDR_a"/>
    <property type="match status" value="1"/>
</dbReference>
<evidence type="ECO:0000259" key="1">
    <source>
        <dbReference type="Pfam" id="PF13460"/>
    </source>
</evidence>
<feature type="domain" description="NAD(P)-binding" evidence="1">
    <location>
        <begin position="10"/>
        <end position="152"/>
    </location>
</feature>
<dbReference type="AlphaFoldDB" id="A0A1I4ZHH3"/>
<dbReference type="EMBL" id="FOVF01000026">
    <property type="protein sequence ID" value="SFN49714.1"/>
    <property type="molecule type" value="Genomic_DNA"/>
</dbReference>
<proteinExistence type="predicted"/>
<dbReference type="InterPro" id="IPR036291">
    <property type="entry name" value="NAD(P)-bd_dom_sf"/>
</dbReference>
<dbReference type="InterPro" id="IPR051207">
    <property type="entry name" value="ComplexI_NDUFA9_subunit"/>
</dbReference>